<keyword evidence="6" id="KW-1003">Cell membrane</keyword>
<comment type="similarity">
    <text evidence="3">Belongs to the nicotinamide ribonucleoside (NR) uptake permease (TC 4.B.1) family.</text>
</comment>
<evidence type="ECO:0000256" key="4">
    <source>
        <dbReference type="ARBA" id="ARBA00017522"/>
    </source>
</evidence>
<evidence type="ECO:0000256" key="5">
    <source>
        <dbReference type="ARBA" id="ARBA00022448"/>
    </source>
</evidence>
<evidence type="ECO:0000256" key="8">
    <source>
        <dbReference type="ARBA" id="ARBA00022989"/>
    </source>
</evidence>
<dbReference type="InterPro" id="IPR006419">
    <property type="entry name" value="NMN_transpt_PnuC"/>
</dbReference>
<evidence type="ECO:0000313" key="12">
    <source>
        <dbReference type="Proteomes" id="UP000198916"/>
    </source>
</evidence>
<dbReference type="AlphaFoldDB" id="A0A1H7M843"/>
<feature type="transmembrane region" description="Helical" evidence="10">
    <location>
        <begin position="46"/>
        <end position="63"/>
    </location>
</feature>
<keyword evidence="9 10" id="KW-0472">Membrane</keyword>
<dbReference type="PANTHER" id="PTHR36122">
    <property type="entry name" value="NICOTINAMIDE RIBOSIDE TRANSPORTER PNUC"/>
    <property type="match status" value="1"/>
</dbReference>
<feature type="transmembrane region" description="Helical" evidence="10">
    <location>
        <begin position="69"/>
        <end position="89"/>
    </location>
</feature>
<evidence type="ECO:0000313" key="11">
    <source>
        <dbReference type="EMBL" id="SEL07291.1"/>
    </source>
</evidence>
<evidence type="ECO:0000256" key="3">
    <source>
        <dbReference type="ARBA" id="ARBA00006669"/>
    </source>
</evidence>
<gene>
    <name evidence="11" type="ORF">SAMN05421740_103402</name>
</gene>
<dbReference type="EMBL" id="FNZR01000003">
    <property type="protein sequence ID" value="SEL07291.1"/>
    <property type="molecule type" value="Genomic_DNA"/>
</dbReference>
<reference evidence="12" key="1">
    <citation type="submission" date="2016-10" db="EMBL/GenBank/DDBJ databases">
        <authorList>
            <person name="Varghese N."/>
            <person name="Submissions S."/>
        </authorList>
    </citation>
    <scope>NUCLEOTIDE SEQUENCE [LARGE SCALE GENOMIC DNA]</scope>
    <source>
        <strain evidence="12">Jip14</strain>
    </source>
</reference>
<feature type="transmembrane region" description="Helical" evidence="10">
    <location>
        <begin position="182"/>
        <end position="200"/>
    </location>
</feature>
<dbReference type="STRING" id="332977.SAMN05421740_103402"/>
<evidence type="ECO:0000256" key="10">
    <source>
        <dbReference type="SAM" id="Phobius"/>
    </source>
</evidence>
<keyword evidence="12" id="KW-1185">Reference proteome</keyword>
<proteinExistence type="inferred from homology"/>
<dbReference type="Pfam" id="PF04973">
    <property type="entry name" value="NMN_transporter"/>
    <property type="match status" value="1"/>
</dbReference>
<sequence>MIVIGAAGVVDWIRELGIQLTETPLLHWIGVACGVIQVLLAKTNNVLLYPFGIASILVTLYVLNEAGLYAEILLNLYYLIMSIYGWAYWVKRSGEEPVKASYASKRERLITLSIVFLGFPALHYALVHFTDSSVPAWDAWVSATAWAGMWLLAKRKIENWVLLNISNAFAIPLLVYKGLHLYALLTLFLFIVAIFGYFEWKRIINRERVQA</sequence>
<evidence type="ECO:0000256" key="7">
    <source>
        <dbReference type="ARBA" id="ARBA00022692"/>
    </source>
</evidence>
<protein>
    <recommendedName>
        <fullName evidence="4">Nicotinamide riboside transporter PnuC</fullName>
    </recommendedName>
</protein>
<name>A0A1H7M843_9SPHI</name>
<keyword evidence="5" id="KW-0813">Transport</keyword>
<dbReference type="Proteomes" id="UP000198916">
    <property type="component" value="Unassembled WGS sequence"/>
</dbReference>
<accession>A0A1H7M843</accession>
<evidence type="ECO:0000256" key="1">
    <source>
        <dbReference type="ARBA" id="ARBA00002672"/>
    </source>
</evidence>
<keyword evidence="8 10" id="KW-1133">Transmembrane helix</keyword>
<evidence type="ECO:0000256" key="2">
    <source>
        <dbReference type="ARBA" id="ARBA00004651"/>
    </source>
</evidence>
<dbReference type="GO" id="GO:0034257">
    <property type="term" value="F:nicotinamide riboside transmembrane transporter activity"/>
    <property type="evidence" value="ECO:0007669"/>
    <property type="project" value="InterPro"/>
</dbReference>
<dbReference type="PANTHER" id="PTHR36122:SF2">
    <property type="entry name" value="NICOTINAMIDE RIBOSIDE TRANSPORTER PNUC"/>
    <property type="match status" value="1"/>
</dbReference>
<organism evidence="11 12">
    <name type="scientific">Parapedobacter koreensis</name>
    <dbReference type="NCBI Taxonomy" id="332977"/>
    <lineage>
        <taxon>Bacteria</taxon>
        <taxon>Pseudomonadati</taxon>
        <taxon>Bacteroidota</taxon>
        <taxon>Sphingobacteriia</taxon>
        <taxon>Sphingobacteriales</taxon>
        <taxon>Sphingobacteriaceae</taxon>
        <taxon>Parapedobacter</taxon>
    </lineage>
</organism>
<evidence type="ECO:0000256" key="6">
    <source>
        <dbReference type="ARBA" id="ARBA00022475"/>
    </source>
</evidence>
<feature type="transmembrane region" description="Helical" evidence="10">
    <location>
        <begin position="109"/>
        <end position="129"/>
    </location>
</feature>
<comment type="function">
    <text evidence="1">Required for nicotinamide riboside transport across the inner membrane.</text>
</comment>
<keyword evidence="7 10" id="KW-0812">Transmembrane</keyword>
<evidence type="ECO:0000256" key="9">
    <source>
        <dbReference type="ARBA" id="ARBA00023136"/>
    </source>
</evidence>
<dbReference type="NCBIfam" id="TIGR01528">
    <property type="entry name" value="NMN_trans_PnuC"/>
    <property type="match status" value="1"/>
</dbReference>
<dbReference type="GO" id="GO:0005886">
    <property type="term" value="C:plasma membrane"/>
    <property type="evidence" value="ECO:0007669"/>
    <property type="project" value="UniProtKB-SubCell"/>
</dbReference>
<comment type="subcellular location">
    <subcellularLocation>
        <location evidence="2">Cell membrane</location>
        <topology evidence="2">Multi-pass membrane protein</topology>
    </subcellularLocation>
</comment>
<feature type="transmembrane region" description="Helical" evidence="10">
    <location>
        <begin position="25"/>
        <end position="41"/>
    </location>
</feature>